<dbReference type="Pfam" id="PF00067">
    <property type="entry name" value="p450"/>
    <property type="match status" value="1"/>
</dbReference>
<evidence type="ECO:0000256" key="6">
    <source>
        <dbReference type="ARBA" id="ARBA00022723"/>
    </source>
</evidence>
<keyword evidence="6 12" id="KW-0479">Metal-binding</keyword>
<keyword evidence="8 12" id="KW-0560">Oxidoreductase</keyword>
<keyword evidence="11 13" id="KW-0472">Membrane</keyword>
<dbReference type="SUPFAM" id="SSF48264">
    <property type="entry name" value="Cytochrome P450"/>
    <property type="match status" value="2"/>
</dbReference>
<dbReference type="HOGENOM" id="CLU_1442898_0_0_1"/>
<proteinExistence type="inferred from homology"/>
<dbReference type="AlphaFoldDB" id="D7KGP9"/>
<dbReference type="GO" id="GO:0016709">
    <property type="term" value="F:oxidoreductase activity, acting on paired donors, with incorporation or reduction of molecular oxygen, NAD(P)H as one donor, and incorporation of one atom of oxygen"/>
    <property type="evidence" value="ECO:0007669"/>
    <property type="project" value="TreeGrafter"/>
</dbReference>
<evidence type="ECO:0000256" key="7">
    <source>
        <dbReference type="ARBA" id="ARBA00022989"/>
    </source>
</evidence>
<name>D7KGP9_ARALL</name>
<dbReference type="InterPro" id="IPR001128">
    <property type="entry name" value="Cyt_P450"/>
</dbReference>
<evidence type="ECO:0000256" key="3">
    <source>
        <dbReference type="ARBA" id="ARBA00010617"/>
    </source>
</evidence>
<comment type="cofactor">
    <cofactor evidence="1">
        <name>heme</name>
        <dbReference type="ChEBI" id="CHEBI:30413"/>
    </cofactor>
</comment>
<dbReference type="InterPro" id="IPR051103">
    <property type="entry name" value="Plant_metabolite_P450s"/>
</dbReference>
<dbReference type="EMBL" id="GL348713">
    <property type="protein sequence ID" value="EFH67840.1"/>
    <property type="molecule type" value="Genomic_DNA"/>
</dbReference>
<evidence type="ECO:0000256" key="5">
    <source>
        <dbReference type="ARBA" id="ARBA00022692"/>
    </source>
</evidence>
<dbReference type="PANTHER" id="PTHR24298:SF59">
    <property type="entry name" value="CYTOCHROME P450, FAMILY 705, SUBFAMILY A, POLYPEPTIDE 25-RELATED"/>
    <property type="match status" value="1"/>
</dbReference>
<sequence length="188" mass="20912">MAAITVDFQICFIFILLWPFSLFCLYGFFFKKPKEPRLQGCGLPPSPPSLPVIGHLHLLLSVPCHKSFQKLSSKYGPLLHLRAFNIPIVLPERFMTSPSEGKEDERAQLALNFIPFGSGRRGCPGENLGYIFIGVAIGTMVQCFDWRIDGDKVNMEETGELALSMAHPLKCTPVTRINPLASFESADP</sequence>
<reference evidence="15" key="1">
    <citation type="journal article" date="2011" name="Nat. Genet.">
        <title>The Arabidopsis lyrata genome sequence and the basis of rapid genome size change.</title>
        <authorList>
            <person name="Hu T.T."/>
            <person name="Pattyn P."/>
            <person name="Bakker E.G."/>
            <person name="Cao J."/>
            <person name="Cheng J.-F."/>
            <person name="Clark R.M."/>
            <person name="Fahlgren N."/>
            <person name="Fawcett J.A."/>
            <person name="Grimwood J."/>
            <person name="Gundlach H."/>
            <person name="Haberer G."/>
            <person name="Hollister J.D."/>
            <person name="Ossowski S."/>
            <person name="Ottilar R.P."/>
            <person name="Salamov A.A."/>
            <person name="Schneeberger K."/>
            <person name="Spannagl M."/>
            <person name="Wang X."/>
            <person name="Yang L."/>
            <person name="Nasrallah M.E."/>
            <person name="Bergelson J."/>
            <person name="Carrington J.C."/>
            <person name="Gaut B.S."/>
            <person name="Schmutz J."/>
            <person name="Mayer K.F.X."/>
            <person name="Van de Peer Y."/>
            <person name="Grigoriev I.V."/>
            <person name="Nordborg M."/>
            <person name="Weigel D."/>
            <person name="Guo Y.-L."/>
        </authorList>
    </citation>
    <scope>NUCLEOTIDE SEQUENCE [LARGE SCALE GENOMIC DNA]</scope>
    <source>
        <strain evidence="15">cv. MN47</strain>
    </source>
</reference>
<keyword evidence="9 12" id="KW-0408">Iron</keyword>
<dbReference type="InterPro" id="IPR036396">
    <property type="entry name" value="Cyt_P450_sf"/>
</dbReference>
<evidence type="ECO:0000256" key="4">
    <source>
        <dbReference type="ARBA" id="ARBA00022617"/>
    </source>
</evidence>
<dbReference type="Gramene" id="Al_scaffold_0001_4419">
    <property type="protein sequence ID" value="Al_scaffold_0001_4419"/>
    <property type="gene ID" value="Al_scaffold_0001_4419"/>
</dbReference>
<keyword evidence="15" id="KW-1185">Reference proteome</keyword>
<dbReference type="PANTHER" id="PTHR24298">
    <property type="entry name" value="FLAVONOID 3'-MONOOXYGENASE-RELATED"/>
    <property type="match status" value="1"/>
</dbReference>
<evidence type="ECO:0000256" key="12">
    <source>
        <dbReference type="RuleBase" id="RU000461"/>
    </source>
</evidence>
<dbReference type="PROSITE" id="PS00086">
    <property type="entry name" value="CYTOCHROME_P450"/>
    <property type="match status" value="1"/>
</dbReference>
<dbReference type="InterPro" id="IPR017972">
    <property type="entry name" value="Cyt_P450_CS"/>
</dbReference>
<comment type="subcellular location">
    <subcellularLocation>
        <location evidence="2">Membrane</location>
        <topology evidence="2">Single-pass membrane protein</topology>
    </subcellularLocation>
</comment>
<evidence type="ECO:0000256" key="13">
    <source>
        <dbReference type="SAM" id="Phobius"/>
    </source>
</evidence>
<dbReference type="eggNOG" id="KOG0156">
    <property type="taxonomic scope" value="Eukaryota"/>
</dbReference>
<evidence type="ECO:0000256" key="9">
    <source>
        <dbReference type="ARBA" id="ARBA00023004"/>
    </source>
</evidence>
<dbReference type="GO" id="GO:0016020">
    <property type="term" value="C:membrane"/>
    <property type="evidence" value="ECO:0007669"/>
    <property type="project" value="UniProtKB-SubCell"/>
</dbReference>
<comment type="similarity">
    <text evidence="3 12">Belongs to the cytochrome P450 family.</text>
</comment>
<keyword evidence="10 12" id="KW-0503">Monooxygenase</keyword>
<evidence type="ECO:0000256" key="11">
    <source>
        <dbReference type="ARBA" id="ARBA00023136"/>
    </source>
</evidence>
<dbReference type="GO" id="GO:0005506">
    <property type="term" value="F:iron ion binding"/>
    <property type="evidence" value="ECO:0007669"/>
    <property type="project" value="InterPro"/>
</dbReference>
<organism evidence="15">
    <name type="scientific">Arabidopsis lyrata subsp. lyrata</name>
    <name type="common">Lyre-leaved rock-cress</name>
    <dbReference type="NCBI Taxonomy" id="81972"/>
    <lineage>
        <taxon>Eukaryota</taxon>
        <taxon>Viridiplantae</taxon>
        <taxon>Streptophyta</taxon>
        <taxon>Embryophyta</taxon>
        <taxon>Tracheophyta</taxon>
        <taxon>Spermatophyta</taxon>
        <taxon>Magnoliopsida</taxon>
        <taxon>eudicotyledons</taxon>
        <taxon>Gunneridae</taxon>
        <taxon>Pentapetalae</taxon>
        <taxon>rosids</taxon>
        <taxon>malvids</taxon>
        <taxon>Brassicales</taxon>
        <taxon>Brassicaceae</taxon>
        <taxon>Camelineae</taxon>
        <taxon>Arabidopsis</taxon>
    </lineage>
</organism>
<evidence type="ECO:0000256" key="2">
    <source>
        <dbReference type="ARBA" id="ARBA00004167"/>
    </source>
</evidence>
<accession>D7KGP9</accession>
<dbReference type="Proteomes" id="UP000008694">
    <property type="component" value="Unassembled WGS sequence"/>
</dbReference>
<keyword evidence="5 13" id="KW-0812">Transmembrane</keyword>
<dbReference type="GO" id="GO:0020037">
    <property type="term" value="F:heme binding"/>
    <property type="evidence" value="ECO:0007669"/>
    <property type="project" value="InterPro"/>
</dbReference>
<dbReference type="Gene3D" id="1.10.630.10">
    <property type="entry name" value="Cytochrome P450"/>
    <property type="match status" value="2"/>
</dbReference>
<protein>
    <submittedName>
        <fullName evidence="14">Predicted protein</fullName>
    </submittedName>
</protein>
<evidence type="ECO:0000313" key="14">
    <source>
        <dbReference type="EMBL" id="EFH67840.1"/>
    </source>
</evidence>
<evidence type="ECO:0000256" key="10">
    <source>
        <dbReference type="ARBA" id="ARBA00023033"/>
    </source>
</evidence>
<evidence type="ECO:0000256" key="1">
    <source>
        <dbReference type="ARBA" id="ARBA00001971"/>
    </source>
</evidence>
<gene>
    <name evidence="14" type="ORF">ARALYDRAFT_682096</name>
</gene>
<feature type="transmembrane region" description="Helical" evidence="13">
    <location>
        <begin position="6"/>
        <end position="29"/>
    </location>
</feature>
<dbReference type="STRING" id="81972.D7KGP9"/>
<keyword evidence="4 12" id="KW-0349">Heme</keyword>
<evidence type="ECO:0000256" key="8">
    <source>
        <dbReference type="ARBA" id="ARBA00023002"/>
    </source>
</evidence>
<keyword evidence="7 13" id="KW-1133">Transmembrane helix</keyword>
<evidence type="ECO:0000313" key="15">
    <source>
        <dbReference type="Proteomes" id="UP000008694"/>
    </source>
</evidence>